<accession>X0YZ36</accession>
<comment type="caution">
    <text evidence="2">The sequence shown here is derived from an EMBL/GenBank/DDBJ whole genome shotgun (WGS) entry which is preliminary data.</text>
</comment>
<feature type="compositionally biased region" description="Low complexity" evidence="1">
    <location>
        <begin position="39"/>
        <end position="56"/>
    </location>
</feature>
<protein>
    <submittedName>
        <fullName evidence="2">Uncharacterized protein</fullName>
    </submittedName>
</protein>
<dbReference type="AlphaFoldDB" id="X0YZ36"/>
<name>X0YZ36_9ZZZZ</name>
<evidence type="ECO:0000256" key="1">
    <source>
        <dbReference type="SAM" id="MobiDB-lite"/>
    </source>
</evidence>
<gene>
    <name evidence="2" type="ORF">S01H1_77567</name>
</gene>
<dbReference type="EMBL" id="BARS01052142">
    <property type="protein sequence ID" value="GAG51737.1"/>
    <property type="molecule type" value="Genomic_DNA"/>
</dbReference>
<proteinExistence type="predicted"/>
<evidence type="ECO:0000313" key="2">
    <source>
        <dbReference type="EMBL" id="GAG51737.1"/>
    </source>
</evidence>
<reference evidence="2" key="1">
    <citation type="journal article" date="2014" name="Front. Microbiol.">
        <title>High frequency of phylogenetically diverse reductive dehalogenase-homologous genes in deep subseafloor sedimentary metagenomes.</title>
        <authorList>
            <person name="Kawai M."/>
            <person name="Futagami T."/>
            <person name="Toyoda A."/>
            <person name="Takaki Y."/>
            <person name="Nishi S."/>
            <person name="Hori S."/>
            <person name="Arai W."/>
            <person name="Tsubouchi T."/>
            <person name="Morono Y."/>
            <person name="Uchiyama I."/>
            <person name="Ito T."/>
            <person name="Fujiyama A."/>
            <person name="Inagaki F."/>
            <person name="Takami H."/>
        </authorList>
    </citation>
    <scope>NUCLEOTIDE SEQUENCE</scope>
    <source>
        <strain evidence="2">Expedition CK06-06</strain>
    </source>
</reference>
<sequence length="77" mass="8174">MQEDKQSSETEIVPVSVEAETPEMPVNVVSPDGSSWVSEAPAVEAPEPAEAPTPEIVGPEAATVEEAEAFRERAKEP</sequence>
<feature type="non-terminal residue" evidence="2">
    <location>
        <position position="77"/>
    </location>
</feature>
<organism evidence="2">
    <name type="scientific">marine sediment metagenome</name>
    <dbReference type="NCBI Taxonomy" id="412755"/>
    <lineage>
        <taxon>unclassified sequences</taxon>
        <taxon>metagenomes</taxon>
        <taxon>ecological metagenomes</taxon>
    </lineage>
</organism>
<feature type="region of interest" description="Disordered" evidence="1">
    <location>
        <begin position="1"/>
        <end position="56"/>
    </location>
</feature>